<feature type="transmembrane region" description="Helical" evidence="2">
    <location>
        <begin position="597"/>
        <end position="615"/>
    </location>
</feature>
<name>A0AAE3FS31_9EURY</name>
<feature type="compositionally biased region" description="Acidic residues" evidence="1">
    <location>
        <begin position="558"/>
        <end position="584"/>
    </location>
</feature>
<evidence type="ECO:0000313" key="4">
    <source>
        <dbReference type="Proteomes" id="UP001202674"/>
    </source>
</evidence>
<sequence>MALLLVGTAGAVGGASVGDTGTEDGTIGPAASVHAVEGGTAGDPIAAIETDHFEIRYHDGYESEAEEIAEFADEYYEMIFQKFGTEPSDDPEVVEVGPMSDLPCESSEGVDGCFRVPPGHIYVADDDPSLFYHELIHLHQLHAGVLEMGGQSPLEVSVEGSARYLESPDDEIAQDATYRINEDEYFTNRDASGDEYDDLALFTEYLLYEYDREAFDVIYTTSWVWPDGGGFGNELENATGQEYDEIRDDFVAQTNTQQTRMEDGDAILPAFTYEPYVISPNDDDEAVTFDARTPEVIEELDRSWYDGADPLYEWDLTGDGEIDKTGETVTHATPDETVTLYATVDGETHVAEQELLMEPPEEELADTKIGPFGVSPSLSDETLDQGDELIVEVPVTNEGEAPGELSLDLTINGETVKERTVELDVYEDRDVKLRHTVTAGGDLDVAVNGRSTLEDLTVYNVENFRLVESNLSTDDVEPGEPVGIEAELESTEGLTSPYAVTVTANGEEIERQQYMGTGATEIDVETEHTFDEPGTYELLANGEPIGTVTVSDPGASESGDDSSDGPDSVDDSQSVDDTNGDETADGDRESGNDDETLPGFGIIIGVLAVLGTVLFSRYRGQ</sequence>
<reference evidence="3 4" key="1">
    <citation type="journal article" date="2022" name="Syst. Appl. Microbiol.">
        <title>Natronocalculus amylovorans gen. nov., sp. nov., and Natranaeroarchaeum aerophilus sp. nov., dominant culturable amylolytic natronoarchaea from hypersaline soda lakes in southwestern Siberia.</title>
        <authorList>
            <person name="Sorokin D.Y."/>
            <person name="Elcheninov A.G."/>
            <person name="Khizhniak T.V."/>
            <person name="Koenen M."/>
            <person name="Bale N.J."/>
            <person name="Damste J.S.S."/>
            <person name="Kublanov I.V."/>
        </authorList>
    </citation>
    <scope>NUCLEOTIDE SEQUENCE [LARGE SCALE GENOMIC DNA]</scope>
    <source>
        <strain evidence="3 4">AArc-St1-1</strain>
    </source>
</reference>
<keyword evidence="2" id="KW-0812">Transmembrane</keyword>
<evidence type="ECO:0008006" key="5">
    <source>
        <dbReference type="Google" id="ProtNLM"/>
    </source>
</evidence>
<accession>A0AAE3FS31</accession>
<evidence type="ECO:0000313" key="3">
    <source>
        <dbReference type="EMBL" id="MCL9814055.1"/>
    </source>
</evidence>
<dbReference type="Proteomes" id="UP001202674">
    <property type="component" value="Unassembled WGS sequence"/>
</dbReference>
<comment type="caution">
    <text evidence="3">The sequence shown here is derived from an EMBL/GenBank/DDBJ whole genome shotgun (WGS) entry which is preliminary data.</text>
</comment>
<evidence type="ECO:0000256" key="2">
    <source>
        <dbReference type="SAM" id="Phobius"/>
    </source>
</evidence>
<feature type="region of interest" description="Disordered" evidence="1">
    <location>
        <begin position="545"/>
        <end position="597"/>
    </location>
</feature>
<dbReference type="AlphaFoldDB" id="A0AAE3FS31"/>
<proteinExistence type="predicted"/>
<keyword evidence="2" id="KW-0472">Membrane</keyword>
<dbReference type="EMBL" id="JAKRVY010000005">
    <property type="protein sequence ID" value="MCL9814055.1"/>
    <property type="molecule type" value="Genomic_DNA"/>
</dbReference>
<evidence type="ECO:0000256" key="1">
    <source>
        <dbReference type="SAM" id="MobiDB-lite"/>
    </source>
</evidence>
<protein>
    <recommendedName>
        <fullName evidence="5">PGF-CTERM sorting domain-containing protein</fullName>
    </recommendedName>
</protein>
<keyword evidence="4" id="KW-1185">Reference proteome</keyword>
<dbReference type="RefSeq" id="WP_250596865.1">
    <property type="nucleotide sequence ID" value="NZ_JAKRVY010000005.1"/>
</dbReference>
<keyword evidence="2" id="KW-1133">Transmembrane helix</keyword>
<gene>
    <name evidence="3" type="ORF">AArcSt11_10365</name>
</gene>
<organism evidence="3 4">
    <name type="scientific">Natranaeroarchaeum aerophilus</name>
    <dbReference type="NCBI Taxonomy" id="2917711"/>
    <lineage>
        <taxon>Archaea</taxon>
        <taxon>Methanobacteriati</taxon>
        <taxon>Methanobacteriota</taxon>
        <taxon>Stenosarchaea group</taxon>
        <taxon>Halobacteria</taxon>
        <taxon>Halobacteriales</taxon>
        <taxon>Natronoarchaeaceae</taxon>
        <taxon>Natranaeroarchaeum</taxon>
    </lineage>
</organism>